<dbReference type="EMBL" id="JBHSTI010000008">
    <property type="protein sequence ID" value="MFC6238806.1"/>
    <property type="molecule type" value="Genomic_DNA"/>
</dbReference>
<reference evidence="2" key="1">
    <citation type="journal article" date="2019" name="Int. J. Syst. Evol. Microbiol.">
        <title>The Global Catalogue of Microorganisms (GCM) 10K type strain sequencing project: providing services to taxonomists for standard genome sequencing and annotation.</title>
        <authorList>
            <consortium name="The Broad Institute Genomics Platform"/>
            <consortium name="The Broad Institute Genome Sequencing Center for Infectious Disease"/>
            <person name="Wu L."/>
            <person name="Ma J."/>
        </authorList>
    </citation>
    <scope>NUCLEOTIDE SEQUENCE [LARGE SCALE GENOMIC DNA]</scope>
    <source>
        <strain evidence="2">CGMCC 4.7317</strain>
    </source>
</reference>
<keyword evidence="2" id="KW-1185">Reference proteome</keyword>
<protein>
    <recommendedName>
        <fullName evidence="3">Rubredoxin-like domain-containing protein</fullName>
    </recommendedName>
</protein>
<dbReference type="Proteomes" id="UP001596138">
    <property type="component" value="Unassembled WGS sequence"/>
</dbReference>
<organism evidence="1 2">
    <name type="scientific">Longivirga aurantiaca</name>
    <dbReference type="NCBI Taxonomy" id="1837743"/>
    <lineage>
        <taxon>Bacteria</taxon>
        <taxon>Bacillati</taxon>
        <taxon>Actinomycetota</taxon>
        <taxon>Actinomycetes</taxon>
        <taxon>Sporichthyales</taxon>
        <taxon>Sporichthyaceae</taxon>
        <taxon>Longivirga</taxon>
    </lineage>
</organism>
<proteinExistence type="predicted"/>
<comment type="caution">
    <text evidence="1">The sequence shown here is derived from an EMBL/GenBank/DDBJ whole genome shotgun (WGS) entry which is preliminary data.</text>
</comment>
<dbReference type="RefSeq" id="WP_386767341.1">
    <property type="nucleotide sequence ID" value="NZ_JBHSTI010000008.1"/>
</dbReference>
<evidence type="ECO:0008006" key="3">
    <source>
        <dbReference type="Google" id="ProtNLM"/>
    </source>
</evidence>
<evidence type="ECO:0000313" key="1">
    <source>
        <dbReference type="EMBL" id="MFC6238806.1"/>
    </source>
</evidence>
<name>A0ABW1T265_9ACTN</name>
<sequence>MAIALPDDDTRWRCSQCGNLTRFDVVRSSRVREFWHLDLGGVPKVEETEVLGEVVESVSCRWCGAVDAVELVPRPEAGGPSDDPTGS</sequence>
<gene>
    <name evidence="1" type="ORF">ACFQGU_13035</name>
</gene>
<accession>A0ABW1T265</accession>
<evidence type="ECO:0000313" key="2">
    <source>
        <dbReference type="Proteomes" id="UP001596138"/>
    </source>
</evidence>